<proteinExistence type="predicted"/>
<dbReference type="EMBL" id="HBGW01101828">
    <property type="protein sequence ID" value="CAD9646557.1"/>
    <property type="molecule type" value="Transcribed_RNA"/>
</dbReference>
<reference evidence="4" key="1">
    <citation type="submission" date="2021-01" db="EMBL/GenBank/DDBJ databases">
        <authorList>
            <person name="Corre E."/>
            <person name="Pelletier E."/>
            <person name="Niang G."/>
            <person name="Scheremetjew M."/>
            <person name="Finn R."/>
            <person name="Kale V."/>
            <person name="Holt S."/>
            <person name="Cochrane G."/>
            <person name="Meng A."/>
            <person name="Brown T."/>
            <person name="Cohen L."/>
        </authorList>
    </citation>
    <scope>NUCLEOTIDE SEQUENCE</scope>
    <source>
        <strain evidence="4">RCC3387</strain>
    </source>
</reference>
<dbReference type="GO" id="GO:0006629">
    <property type="term" value="P:lipid metabolic process"/>
    <property type="evidence" value="ECO:0007669"/>
    <property type="project" value="InterPro"/>
</dbReference>
<sequence>MGGVAAEKIPAPRACGPQGDMSGDKIPRGKPSASPAAATKVPTVAEIRAAIPKECFEYSLAHSFFLIFRDAGVMAAVFLLFNSVLRTPGLSPEPLAIWEWMGWAVYGFVQGSAMVGWWVLAHECGHGAFSPHRTLNDAVGWVLHSALLVPYFSWQYSHGKHHSKTNNLIDGETHVPETRESLRQVGFERLHDMFGEDVFAVWELFTHLVVGWPVYLICNVTGGRRLKGEALEKPVPYKLGMVDHFRPGSPLFPETWRIRIMLSTLGVSITLFALGFATKRFGWSAVLVQYVVPYMVANSWLVLYTWLQHTDPNLPHYGEDEWTWVKGALCTIDRPYGIFDWMHHHIGSTHVCHHLFSTLPCYHAVEATKHLKAFLEPRGFYNYDPTPLPRAAWRVAKTCHFVEDTRGVQYYKSFGSKPKSQ</sequence>
<dbReference type="Pfam" id="PF00487">
    <property type="entry name" value="FA_desaturase"/>
    <property type="match status" value="1"/>
</dbReference>
<dbReference type="GO" id="GO:0016491">
    <property type="term" value="F:oxidoreductase activity"/>
    <property type="evidence" value="ECO:0007669"/>
    <property type="project" value="InterPro"/>
</dbReference>
<evidence type="ECO:0000259" key="3">
    <source>
        <dbReference type="Pfam" id="PF00487"/>
    </source>
</evidence>
<evidence type="ECO:0000256" key="1">
    <source>
        <dbReference type="SAM" id="MobiDB-lite"/>
    </source>
</evidence>
<dbReference type="PANTHER" id="PTHR32100">
    <property type="entry name" value="OMEGA-6 FATTY ACID DESATURASE, CHLOROPLASTIC"/>
    <property type="match status" value="1"/>
</dbReference>
<feature type="transmembrane region" description="Helical" evidence="2">
    <location>
        <begin position="97"/>
        <end position="118"/>
    </location>
</feature>
<feature type="region of interest" description="Disordered" evidence="1">
    <location>
        <begin position="1"/>
        <end position="37"/>
    </location>
</feature>
<evidence type="ECO:0000256" key="2">
    <source>
        <dbReference type="SAM" id="Phobius"/>
    </source>
</evidence>
<dbReference type="CDD" id="cd03507">
    <property type="entry name" value="Delta12-FADS-like"/>
    <property type="match status" value="1"/>
</dbReference>
<evidence type="ECO:0000313" key="4">
    <source>
        <dbReference type="EMBL" id="CAD9646557.1"/>
    </source>
</evidence>
<feature type="transmembrane region" description="Helical" evidence="2">
    <location>
        <begin position="283"/>
        <end position="307"/>
    </location>
</feature>
<organism evidence="4">
    <name type="scientific">Zooxanthella nutricula</name>
    <dbReference type="NCBI Taxonomy" id="1333877"/>
    <lineage>
        <taxon>Eukaryota</taxon>
        <taxon>Sar</taxon>
        <taxon>Alveolata</taxon>
        <taxon>Dinophyceae</taxon>
        <taxon>Peridiniales</taxon>
        <taxon>Peridiniales incertae sedis</taxon>
        <taxon>Zooxanthella</taxon>
    </lineage>
</organism>
<feature type="transmembrane region" description="Helical" evidence="2">
    <location>
        <begin position="138"/>
        <end position="154"/>
    </location>
</feature>
<protein>
    <recommendedName>
        <fullName evidence="3">Fatty acid desaturase domain-containing protein</fullName>
    </recommendedName>
</protein>
<keyword evidence="2" id="KW-1133">Transmembrane helix</keyword>
<keyword evidence="2" id="KW-0812">Transmembrane</keyword>
<name>A0A7S2QMJ0_9DINO</name>
<feature type="transmembrane region" description="Helical" evidence="2">
    <location>
        <begin position="256"/>
        <end position="277"/>
    </location>
</feature>
<keyword evidence="2" id="KW-0472">Membrane</keyword>
<dbReference type="AlphaFoldDB" id="A0A7S2QMJ0"/>
<feature type="domain" description="Fatty acid desaturase" evidence="3">
    <location>
        <begin position="101"/>
        <end position="379"/>
    </location>
</feature>
<gene>
    <name evidence="4" type="ORF">BRAN1462_LOCUS64379</name>
</gene>
<dbReference type="InterPro" id="IPR005804">
    <property type="entry name" value="FA_desaturase_dom"/>
</dbReference>
<feature type="transmembrane region" description="Helical" evidence="2">
    <location>
        <begin position="66"/>
        <end position="85"/>
    </location>
</feature>
<dbReference type="InterPro" id="IPR012171">
    <property type="entry name" value="Fatty_acid_desaturase"/>
</dbReference>
<accession>A0A7S2QMJ0</accession>